<name>A0A1R3GCT8_COCAP</name>
<keyword evidence="2" id="KW-1185">Reference proteome</keyword>
<dbReference type="Proteomes" id="UP000188268">
    <property type="component" value="Unassembled WGS sequence"/>
</dbReference>
<evidence type="ECO:0000313" key="2">
    <source>
        <dbReference type="Proteomes" id="UP000188268"/>
    </source>
</evidence>
<gene>
    <name evidence="1" type="ORF">CCACVL1_26938</name>
</gene>
<reference evidence="1 2" key="1">
    <citation type="submission" date="2013-09" db="EMBL/GenBank/DDBJ databases">
        <title>Corchorus capsularis genome sequencing.</title>
        <authorList>
            <person name="Alam M."/>
            <person name="Haque M.S."/>
            <person name="Islam M.S."/>
            <person name="Emdad E.M."/>
            <person name="Islam M.M."/>
            <person name="Ahmed B."/>
            <person name="Halim A."/>
            <person name="Hossen Q.M.M."/>
            <person name="Hossain M.Z."/>
            <person name="Ahmed R."/>
            <person name="Khan M.M."/>
            <person name="Islam R."/>
            <person name="Rashid M.M."/>
            <person name="Khan S.A."/>
            <person name="Rahman M.S."/>
            <person name="Alam M."/>
        </authorList>
    </citation>
    <scope>NUCLEOTIDE SEQUENCE [LARGE SCALE GENOMIC DNA]</scope>
    <source>
        <strain evidence="2">cv. CVL-1</strain>
        <tissue evidence="1">Whole seedling</tissue>
    </source>
</reference>
<accession>A0A1R3GCT8</accession>
<protein>
    <submittedName>
        <fullName evidence="1">Uncharacterized protein</fullName>
    </submittedName>
</protein>
<dbReference type="EMBL" id="AWWV01014554">
    <property type="protein sequence ID" value="OMO55882.1"/>
    <property type="molecule type" value="Genomic_DNA"/>
</dbReference>
<sequence>MGRWLDVGRPWAILKRTKSLP</sequence>
<organism evidence="1 2">
    <name type="scientific">Corchorus capsularis</name>
    <name type="common">Jute</name>
    <dbReference type="NCBI Taxonomy" id="210143"/>
    <lineage>
        <taxon>Eukaryota</taxon>
        <taxon>Viridiplantae</taxon>
        <taxon>Streptophyta</taxon>
        <taxon>Embryophyta</taxon>
        <taxon>Tracheophyta</taxon>
        <taxon>Spermatophyta</taxon>
        <taxon>Magnoliopsida</taxon>
        <taxon>eudicotyledons</taxon>
        <taxon>Gunneridae</taxon>
        <taxon>Pentapetalae</taxon>
        <taxon>rosids</taxon>
        <taxon>malvids</taxon>
        <taxon>Malvales</taxon>
        <taxon>Malvaceae</taxon>
        <taxon>Grewioideae</taxon>
        <taxon>Apeibeae</taxon>
        <taxon>Corchorus</taxon>
    </lineage>
</organism>
<dbReference type="Gramene" id="OMO55882">
    <property type="protein sequence ID" value="OMO55882"/>
    <property type="gene ID" value="CCACVL1_26938"/>
</dbReference>
<comment type="caution">
    <text evidence="1">The sequence shown here is derived from an EMBL/GenBank/DDBJ whole genome shotgun (WGS) entry which is preliminary data.</text>
</comment>
<evidence type="ECO:0000313" key="1">
    <source>
        <dbReference type="EMBL" id="OMO55882.1"/>
    </source>
</evidence>
<dbReference type="AlphaFoldDB" id="A0A1R3GCT8"/>
<proteinExistence type="predicted"/>